<comment type="catalytic activity">
    <reaction evidence="1">
        <text>ATP + protein L-histidine = ADP + protein N-phospho-L-histidine.</text>
        <dbReference type="EC" id="2.7.13.3"/>
    </reaction>
</comment>
<dbReference type="Pfam" id="PF13581">
    <property type="entry name" value="HATPase_c_2"/>
    <property type="match status" value="1"/>
</dbReference>
<feature type="domain" description="PAC" evidence="8">
    <location>
        <begin position="664"/>
        <end position="716"/>
    </location>
</feature>
<dbReference type="Pfam" id="PF08448">
    <property type="entry name" value="PAS_4"/>
    <property type="match status" value="3"/>
</dbReference>
<accession>A0A7W8DNW0</accession>
<dbReference type="GO" id="GO:0004673">
    <property type="term" value="F:protein histidine kinase activity"/>
    <property type="evidence" value="ECO:0007669"/>
    <property type="project" value="UniProtKB-EC"/>
</dbReference>
<keyword evidence="10" id="KW-1185">Reference proteome</keyword>
<evidence type="ECO:0000313" key="10">
    <source>
        <dbReference type="Proteomes" id="UP000534294"/>
    </source>
</evidence>
<reference evidence="9 10" key="1">
    <citation type="submission" date="2020-08" db="EMBL/GenBank/DDBJ databases">
        <title>Genomic Encyclopedia of Type Strains, Phase IV (KMG-IV): sequencing the most valuable type-strain genomes for metagenomic binning, comparative biology and taxonomic classification.</title>
        <authorList>
            <person name="Goeker M."/>
        </authorList>
    </citation>
    <scope>NUCLEOTIDE SEQUENCE [LARGE SCALE GENOMIC DNA]</scope>
    <source>
        <strain evidence="9 10">DSM 12251</strain>
    </source>
</reference>
<feature type="domain" description="PAC" evidence="8">
    <location>
        <begin position="412"/>
        <end position="464"/>
    </location>
</feature>
<dbReference type="Gene3D" id="3.30.450.20">
    <property type="entry name" value="PAS domain"/>
    <property type="match status" value="4"/>
</dbReference>
<evidence type="ECO:0000256" key="5">
    <source>
        <dbReference type="ARBA" id="ARBA00022777"/>
    </source>
</evidence>
<protein>
    <recommendedName>
        <fullName evidence="2">histidine kinase</fullName>
        <ecNumber evidence="2">2.7.13.3</ecNumber>
    </recommendedName>
</protein>
<proteinExistence type="predicted"/>
<keyword evidence="5" id="KW-0418">Kinase</keyword>
<sequence>MGGILAWVPLWVGGRVLVGWLWEDSLVDAVSTWPAPASGVCLVFLAVALFSVRARDPALFSLSTGLAAAVGWLALVNLLYGSDPGWPNVLFGTVSLPTSVVMLILAVSLTLLRPYEGVVRLLAARSVAGTLVRQLLPLAMLLTFIFGLVRLWAQERWAFSTEFGTALYSTATMVILLIVILRHAKSVEQAERSRQQSERRVKKLIEEREQRFSGIFNSASQFIGLLTPEGVLMESNQSSLEATGLTANDVLGKYFWECAWWRPTEAEQSRMRQSIRRAAAGEVVRFRTEYLSAQKRWRPVDFCLNPVLDAQGRVIFLVPEGRDVSDHQLATHKLENISQRLLLATQAARIGIWDWDLMTHELFWDEMMHQIYQTKDSGASASYALWEKCVHPDDREAAVAAIQVALGGGADFDMVFRILWPDQSVHYIQTKAIVQKDGDGRPMRMLGTNADITAQVMAEARLQESEERFRHAFEYSAIGFALLDQDGGWMAVNRALCEIVGYAEEELIGHRFHEITYPEDLEKDMDHLNRLIRGEITHFQMEKRYVRKNQSIVWVLVTASLVREEDGSPAYYIAQVEDITQRHEADRVLKYQQEQLRKFIEHTPAAVAMFDRQMNYVASSQRWLEDYHLQEQTLLGRCHYEVFPEIGEEWKEVHQRCLAGAVESRAEDMFIRKDGLEEWLRWEVRPWLEPGGDIGGVVMFTEVITERKNAAEKIRTSLEEKEVLLREIHHRVKNNMQIISSLLQLQTSSLHDAADVVIFKDCQTRIHAMAMVHDRLYRSGNLSTINFGEHLCEVANLMACGQAGLGRQIRLETACEDVELDLDKAIPLGLIATELITNAFKHAFKDREEGCISISLRSSGGRKMQLQVRDDGNGLPPGADPISARTLGLRLVRSLSHQLRAQILFPVQNPGCCVEVNFDV</sequence>
<dbReference type="PROSITE" id="PS50112">
    <property type="entry name" value="PAS"/>
    <property type="match status" value="2"/>
</dbReference>
<evidence type="ECO:0000313" key="9">
    <source>
        <dbReference type="EMBL" id="MBB5036979.1"/>
    </source>
</evidence>
<evidence type="ECO:0000256" key="1">
    <source>
        <dbReference type="ARBA" id="ARBA00000085"/>
    </source>
</evidence>
<dbReference type="SMART" id="SM00086">
    <property type="entry name" value="PAC"/>
    <property type="match status" value="4"/>
</dbReference>
<feature type="domain" description="PAC" evidence="8">
    <location>
        <begin position="539"/>
        <end position="591"/>
    </location>
</feature>
<dbReference type="InterPro" id="IPR035965">
    <property type="entry name" value="PAS-like_dom_sf"/>
</dbReference>
<evidence type="ECO:0000256" key="2">
    <source>
        <dbReference type="ARBA" id="ARBA00012438"/>
    </source>
</evidence>
<evidence type="ECO:0000256" key="6">
    <source>
        <dbReference type="SAM" id="Phobius"/>
    </source>
</evidence>
<dbReference type="SMART" id="SM00091">
    <property type="entry name" value="PAS"/>
    <property type="match status" value="4"/>
</dbReference>
<dbReference type="RefSeq" id="WP_184206417.1">
    <property type="nucleotide sequence ID" value="NZ_JACHIF010000002.1"/>
</dbReference>
<dbReference type="EC" id="2.7.13.3" evidence="2"/>
<feature type="transmembrane region" description="Helical" evidence="6">
    <location>
        <begin position="135"/>
        <end position="153"/>
    </location>
</feature>
<organism evidence="9 10">
    <name type="scientific">Prosthecobacter dejongeii</name>
    <dbReference type="NCBI Taxonomy" id="48465"/>
    <lineage>
        <taxon>Bacteria</taxon>
        <taxon>Pseudomonadati</taxon>
        <taxon>Verrucomicrobiota</taxon>
        <taxon>Verrucomicrobiia</taxon>
        <taxon>Verrucomicrobiales</taxon>
        <taxon>Verrucomicrobiaceae</taxon>
        <taxon>Prosthecobacter</taxon>
    </lineage>
</organism>
<evidence type="ECO:0000259" key="8">
    <source>
        <dbReference type="PROSITE" id="PS50113"/>
    </source>
</evidence>
<keyword evidence="6" id="KW-1133">Transmembrane helix</keyword>
<dbReference type="NCBIfam" id="TIGR00229">
    <property type="entry name" value="sensory_box"/>
    <property type="match status" value="3"/>
</dbReference>
<dbReference type="PROSITE" id="PS50113">
    <property type="entry name" value="PAC"/>
    <property type="match status" value="3"/>
</dbReference>
<dbReference type="InterPro" id="IPR001610">
    <property type="entry name" value="PAC"/>
</dbReference>
<evidence type="ECO:0000259" key="7">
    <source>
        <dbReference type="PROSITE" id="PS50112"/>
    </source>
</evidence>
<dbReference type="InterPro" id="IPR000014">
    <property type="entry name" value="PAS"/>
</dbReference>
<name>A0A7W8DNW0_9BACT</name>
<dbReference type="InterPro" id="IPR013656">
    <property type="entry name" value="PAS_4"/>
</dbReference>
<dbReference type="InterPro" id="IPR036890">
    <property type="entry name" value="HATPase_C_sf"/>
</dbReference>
<dbReference type="SUPFAM" id="SSF55874">
    <property type="entry name" value="ATPase domain of HSP90 chaperone/DNA topoisomerase II/histidine kinase"/>
    <property type="match status" value="1"/>
</dbReference>
<feature type="domain" description="PAS" evidence="7">
    <location>
        <begin position="465"/>
        <end position="535"/>
    </location>
</feature>
<keyword evidence="6" id="KW-0812">Transmembrane</keyword>
<dbReference type="Pfam" id="PF08447">
    <property type="entry name" value="PAS_3"/>
    <property type="match status" value="1"/>
</dbReference>
<keyword evidence="4" id="KW-0808">Transferase</keyword>
<dbReference type="InterPro" id="IPR052162">
    <property type="entry name" value="Sensor_kinase/Photoreceptor"/>
</dbReference>
<dbReference type="InterPro" id="IPR013655">
    <property type="entry name" value="PAS_fold_3"/>
</dbReference>
<evidence type="ECO:0000256" key="4">
    <source>
        <dbReference type="ARBA" id="ARBA00022679"/>
    </source>
</evidence>
<feature type="domain" description="PAS" evidence="7">
    <location>
        <begin position="208"/>
        <end position="253"/>
    </location>
</feature>
<feature type="transmembrane region" description="Helical" evidence="6">
    <location>
        <begin position="59"/>
        <end position="80"/>
    </location>
</feature>
<dbReference type="Gene3D" id="2.10.70.100">
    <property type="match status" value="1"/>
</dbReference>
<feature type="transmembrane region" description="Helical" evidence="6">
    <location>
        <begin position="33"/>
        <end position="52"/>
    </location>
</feature>
<dbReference type="EMBL" id="JACHIF010000002">
    <property type="protein sequence ID" value="MBB5036979.1"/>
    <property type="molecule type" value="Genomic_DNA"/>
</dbReference>
<gene>
    <name evidence="9" type="ORF">HNQ64_001221</name>
</gene>
<feature type="transmembrane region" description="Helical" evidence="6">
    <location>
        <begin position="100"/>
        <end position="123"/>
    </location>
</feature>
<dbReference type="SMART" id="SM00387">
    <property type="entry name" value="HATPase_c"/>
    <property type="match status" value="1"/>
</dbReference>
<dbReference type="CDD" id="cd00130">
    <property type="entry name" value="PAS"/>
    <property type="match status" value="4"/>
</dbReference>
<dbReference type="SUPFAM" id="SSF55785">
    <property type="entry name" value="PYP-like sensor domain (PAS domain)"/>
    <property type="match status" value="4"/>
</dbReference>
<dbReference type="InterPro" id="IPR000700">
    <property type="entry name" value="PAS-assoc_C"/>
</dbReference>
<dbReference type="AlphaFoldDB" id="A0A7W8DNW0"/>
<dbReference type="PANTHER" id="PTHR43304:SF1">
    <property type="entry name" value="PAC DOMAIN-CONTAINING PROTEIN"/>
    <property type="match status" value="1"/>
</dbReference>
<comment type="caution">
    <text evidence="9">The sequence shown here is derived from an EMBL/GenBank/DDBJ whole genome shotgun (WGS) entry which is preliminary data.</text>
</comment>
<keyword evidence="6" id="KW-0472">Membrane</keyword>
<dbReference type="Gene3D" id="3.30.565.10">
    <property type="entry name" value="Histidine kinase-like ATPase, C-terminal domain"/>
    <property type="match status" value="1"/>
</dbReference>
<evidence type="ECO:0000256" key="3">
    <source>
        <dbReference type="ARBA" id="ARBA00022553"/>
    </source>
</evidence>
<dbReference type="PANTHER" id="PTHR43304">
    <property type="entry name" value="PHYTOCHROME-LIKE PROTEIN CPH1"/>
    <property type="match status" value="1"/>
</dbReference>
<dbReference type="InterPro" id="IPR011495">
    <property type="entry name" value="Sig_transdc_His_kin_sub2_dim/P"/>
</dbReference>
<dbReference type="Pfam" id="PF07568">
    <property type="entry name" value="HisKA_2"/>
    <property type="match status" value="1"/>
</dbReference>
<dbReference type="InterPro" id="IPR003594">
    <property type="entry name" value="HATPase_dom"/>
</dbReference>
<keyword evidence="3" id="KW-0597">Phosphoprotein</keyword>
<dbReference type="Proteomes" id="UP000534294">
    <property type="component" value="Unassembled WGS sequence"/>
</dbReference>